<sequence>MTHFFLAKADCLRYNLLRYDPFSVSRYTAIVSSSNICIAPRSVSSHRVRMRASFVFVLPNANYHRRMSLNFAPVSWCHPGDSCV</sequence>
<name>B6IL66_CAEBR</name>
<dbReference type="AlphaFoldDB" id="B6IL66"/>
<keyword evidence="2" id="KW-1185">Reference proteome</keyword>
<evidence type="ECO:0000313" key="1">
    <source>
        <dbReference type="EMBL" id="CAS00619.1"/>
    </source>
</evidence>
<organism evidence="1 2">
    <name type="scientific">Caenorhabditis briggsae</name>
    <dbReference type="NCBI Taxonomy" id="6238"/>
    <lineage>
        <taxon>Eukaryota</taxon>
        <taxon>Metazoa</taxon>
        <taxon>Ecdysozoa</taxon>
        <taxon>Nematoda</taxon>
        <taxon>Chromadorea</taxon>
        <taxon>Rhabditida</taxon>
        <taxon>Rhabditina</taxon>
        <taxon>Rhabditomorpha</taxon>
        <taxon>Rhabditoidea</taxon>
        <taxon>Rhabditidae</taxon>
        <taxon>Peloderinae</taxon>
        <taxon>Caenorhabditis</taxon>
    </lineage>
</organism>
<dbReference type="HOGENOM" id="CLU_2529495_0_0_1"/>
<dbReference type="GeneID" id="68918614"/>
<dbReference type="KEGG" id="cbr:CBG_27157"/>
<dbReference type="CTD" id="68918614"/>
<dbReference type="InParanoid" id="B6IL66"/>
<protein>
    <submittedName>
        <fullName evidence="1">Protein CBG27157</fullName>
    </submittedName>
</protein>
<dbReference type="RefSeq" id="XP_045100178.1">
    <property type="nucleotide sequence ID" value="XM_045237864.1"/>
</dbReference>
<proteinExistence type="predicted"/>
<evidence type="ECO:0000313" key="2">
    <source>
        <dbReference type="Proteomes" id="UP000008549"/>
    </source>
</evidence>
<dbReference type="EMBL" id="HE601047">
    <property type="protein sequence ID" value="CAS00619.1"/>
    <property type="molecule type" value="Genomic_DNA"/>
</dbReference>
<accession>B6IL66</accession>
<dbReference type="Proteomes" id="UP000008549">
    <property type="component" value="Unassembled WGS sequence"/>
</dbReference>
<reference evidence="1 2" key="1">
    <citation type="journal article" date="2003" name="PLoS Biol.">
        <title>The genome sequence of Caenorhabditis briggsae: a platform for comparative genomics.</title>
        <authorList>
            <person name="Stein L.D."/>
            <person name="Bao Z."/>
            <person name="Blasiar D."/>
            <person name="Blumenthal T."/>
            <person name="Brent M.R."/>
            <person name="Chen N."/>
            <person name="Chinwalla A."/>
            <person name="Clarke L."/>
            <person name="Clee C."/>
            <person name="Coghlan A."/>
            <person name="Coulson A."/>
            <person name="D'Eustachio P."/>
            <person name="Fitch D.H."/>
            <person name="Fulton L.A."/>
            <person name="Fulton R.E."/>
            <person name="Griffiths-Jones S."/>
            <person name="Harris T.W."/>
            <person name="Hillier L.W."/>
            <person name="Kamath R."/>
            <person name="Kuwabara P.E."/>
            <person name="Mardis E.R."/>
            <person name="Marra M.A."/>
            <person name="Miner T.L."/>
            <person name="Minx P."/>
            <person name="Mullikin J.C."/>
            <person name="Plumb R.W."/>
            <person name="Rogers J."/>
            <person name="Schein J.E."/>
            <person name="Sohrmann M."/>
            <person name="Spieth J."/>
            <person name="Stajich J.E."/>
            <person name="Wei C."/>
            <person name="Willey D."/>
            <person name="Wilson R.K."/>
            <person name="Durbin R."/>
            <person name="Waterston R.H."/>
        </authorList>
    </citation>
    <scope>NUCLEOTIDE SEQUENCE [LARGE SCALE GENOMIC DNA]</scope>
    <source>
        <strain evidence="1 2">AF16</strain>
    </source>
</reference>
<gene>
    <name evidence="1" type="ORF">CBG27157</name>
    <name evidence="1" type="ORF">CBG_27157</name>
</gene>
<reference evidence="1 2" key="2">
    <citation type="journal article" date="2011" name="PLoS Genet.">
        <title>Caenorhabditis briggsae recombinant inbred line genotypes reveal inter-strain incompatibility and the evolution of recombination.</title>
        <authorList>
            <person name="Ross J.A."/>
            <person name="Koboldt D.C."/>
            <person name="Staisch J.E."/>
            <person name="Chamberlin H.M."/>
            <person name="Gupta B.P."/>
            <person name="Miller R.D."/>
            <person name="Baird S.E."/>
            <person name="Haag E.S."/>
        </authorList>
    </citation>
    <scope>NUCLEOTIDE SEQUENCE [LARGE SCALE GENOMIC DNA]</scope>
    <source>
        <strain evidence="1 2">AF16</strain>
    </source>
</reference>